<dbReference type="PANTHER" id="PTHR33055:SF3">
    <property type="entry name" value="PUTATIVE TRANSPOSASE FOR IS117-RELATED"/>
    <property type="match status" value="1"/>
</dbReference>
<dbReference type="Pfam" id="PF01548">
    <property type="entry name" value="DEDD_Tnp_IS110"/>
    <property type="match status" value="1"/>
</dbReference>
<dbReference type="InterPro" id="IPR002525">
    <property type="entry name" value="Transp_IS110-like_N"/>
</dbReference>
<dbReference type="GO" id="GO:0004803">
    <property type="term" value="F:transposase activity"/>
    <property type="evidence" value="ECO:0007669"/>
    <property type="project" value="InterPro"/>
</dbReference>
<sequence>MHASTVAIDLAKEVFELAFADAQGRIIERKRLSRRAFIRSLETRPPLRVLMEACGGAHCWARRFQRQGHAVRLLPARDVRPYVRGNKTDRNDVAGILEADRCAGIAPVPVKTPEQQGIQALHRLREHLKAERTATLNLLRGVLREFGVAVPLGSTKVPAAVRDALEDGDNDLPMALRHSLAEQIDRLSQLARDMLAIEQRLEEFASRDVAVQRYRTVPGVGLLTATALRASAGDLSRFRSGRQFSAWLGLTPREHSSGQQRRLGGLTKRGDVYVRTLLIHGARAVLQAARMKQRRGQDLDPLQAWALKVQDTRGHNKAACALANKLARRLWAMDHHGTPFDPRHVSERPRAA</sequence>
<accession>A0A8D5YE58</accession>
<dbReference type="PANTHER" id="PTHR33055">
    <property type="entry name" value="TRANSPOSASE FOR INSERTION SEQUENCE ELEMENT IS1111A"/>
    <property type="match status" value="1"/>
</dbReference>
<dbReference type="InterPro" id="IPR047650">
    <property type="entry name" value="Transpos_IS110"/>
</dbReference>
<evidence type="ECO:0000313" key="4">
    <source>
        <dbReference type="EMBL" id="BCX80373.1"/>
    </source>
</evidence>
<evidence type="ECO:0008006" key="5">
    <source>
        <dbReference type="Google" id="ProtNLM"/>
    </source>
</evidence>
<dbReference type="NCBIfam" id="NF033542">
    <property type="entry name" value="transpos_IS110"/>
    <property type="match status" value="1"/>
</dbReference>
<proteinExistence type="predicted"/>
<dbReference type="EMBL" id="LC636067">
    <property type="protein sequence ID" value="BCX80373.1"/>
    <property type="molecule type" value="Genomic_DNA"/>
</dbReference>
<feature type="domain" description="Transposase IS110-like N-terminal" evidence="2">
    <location>
        <begin position="6"/>
        <end position="146"/>
    </location>
</feature>
<dbReference type="InterPro" id="IPR003346">
    <property type="entry name" value="Transposase_20"/>
</dbReference>
<name>A0A8D5YE58_PSEAI</name>
<dbReference type="AlphaFoldDB" id="A0A8D5YE58"/>
<dbReference type="Pfam" id="PF02371">
    <property type="entry name" value="Transposase_20"/>
    <property type="match status" value="1"/>
</dbReference>
<protein>
    <recommendedName>
        <fullName evidence="5">IS110 family transposase</fullName>
    </recommendedName>
</protein>
<feature type="domain" description="Transposase IS116/IS110/IS902 C-terminal" evidence="3">
    <location>
        <begin position="214"/>
        <end position="289"/>
    </location>
</feature>
<evidence type="ECO:0000256" key="1">
    <source>
        <dbReference type="SAM" id="Coils"/>
    </source>
</evidence>
<dbReference type="GO" id="GO:0003677">
    <property type="term" value="F:DNA binding"/>
    <property type="evidence" value="ECO:0007669"/>
    <property type="project" value="InterPro"/>
</dbReference>
<dbReference type="GO" id="GO:0006313">
    <property type="term" value="P:DNA transposition"/>
    <property type="evidence" value="ECO:0007669"/>
    <property type="project" value="InterPro"/>
</dbReference>
<feature type="coiled-coil region" evidence="1">
    <location>
        <begin position="180"/>
        <end position="207"/>
    </location>
</feature>
<organism evidence="4">
    <name type="scientific">Pseudomonas aeruginosa</name>
    <dbReference type="NCBI Taxonomy" id="287"/>
    <lineage>
        <taxon>Bacteria</taxon>
        <taxon>Pseudomonadati</taxon>
        <taxon>Pseudomonadota</taxon>
        <taxon>Gammaproteobacteria</taxon>
        <taxon>Pseudomonadales</taxon>
        <taxon>Pseudomonadaceae</taxon>
        <taxon>Pseudomonas</taxon>
    </lineage>
</organism>
<keyword evidence="1" id="KW-0175">Coiled coil</keyword>
<evidence type="ECO:0000259" key="3">
    <source>
        <dbReference type="Pfam" id="PF02371"/>
    </source>
</evidence>
<dbReference type="RefSeq" id="WP_076611392.1">
    <property type="nucleotide sequence ID" value="NZ_BSAW01000033.1"/>
</dbReference>
<reference evidence="4" key="1">
    <citation type="submission" date="2021-06" db="EMBL/GenBank/DDBJ databases">
        <title>Spreading carbapenem-resistant Pseudomonas aeruginosa clinical isolates in Nepal.</title>
        <authorList>
            <person name="Takahashi T."/>
            <person name="Tada T."/>
            <person name="Kirikae T."/>
        </authorList>
    </citation>
    <scope>NUCLEOTIDE SEQUENCE</scope>
    <source>
        <strain evidence="4">JUNP127-1</strain>
    </source>
</reference>
<evidence type="ECO:0000259" key="2">
    <source>
        <dbReference type="Pfam" id="PF01548"/>
    </source>
</evidence>